<sequence>MAGGVPGAHDARAPADLRRGLHVDRCGTVGASAAVRTPSYGDNGMAPDVRFERNAQPVSDETSLEQLGLWAEAGDRVEVLLCGERVSLAFEAAYTQEGKKAAARSIEGRAFKAAMAEVSTLWYGGLVLIGLAVVVAIPIIAVRRYLGWRLASLQEELRQQVLRQQELEVAGWSSRPALSDEECWQKFRQCEKIKRKLRQ</sequence>
<dbReference type="EMBL" id="HBKO01041991">
    <property type="protein sequence ID" value="CAE2294819.1"/>
    <property type="molecule type" value="Transcribed_RNA"/>
</dbReference>
<dbReference type="AlphaFoldDB" id="A0A6V4PJS4"/>
<keyword evidence="1" id="KW-0472">Membrane</keyword>
<accession>A0A6V4PJS4</accession>
<reference evidence="2" key="1">
    <citation type="submission" date="2021-01" db="EMBL/GenBank/DDBJ databases">
        <authorList>
            <person name="Corre E."/>
            <person name="Pelletier E."/>
            <person name="Niang G."/>
            <person name="Scheremetjew M."/>
            <person name="Finn R."/>
            <person name="Kale V."/>
            <person name="Holt S."/>
            <person name="Cochrane G."/>
            <person name="Meng A."/>
            <person name="Brown T."/>
            <person name="Cohen L."/>
        </authorList>
    </citation>
    <scope>NUCLEOTIDE SEQUENCE</scope>
    <source>
        <strain evidence="2">UIO037</strain>
    </source>
</reference>
<keyword evidence="1" id="KW-0812">Transmembrane</keyword>
<gene>
    <name evidence="2" type="ORF">CPOL0286_LOCUS19305</name>
</gene>
<evidence type="ECO:0000256" key="1">
    <source>
        <dbReference type="SAM" id="Phobius"/>
    </source>
</evidence>
<name>A0A6V4PJS4_9EUKA</name>
<keyword evidence="1" id="KW-1133">Transmembrane helix</keyword>
<organism evidence="2">
    <name type="scientific">Prymnesium polylepis</name>
    <dbReference type="NCBI Taxonomy" id="72548"/>
    <lineage>
        <taxon>Eukaryota</taxon>
        <taxon>Haptista</taxon>
        <taxon>Haptophyta</taxon>
        <taxon>Prymnesiophyceae</taxon>
        <taxon>Prymnesiales</taxon>
        <taxon>Prymnesiaceae</taxon>
        <taxon>Prymnesium</taxon>
    </lineage>
</organism>
<proteinExistence type="predicted"/>
<feature type="transmembrane region" description="Helical" evidence="1">
    <location>
        <begin position="121"/>
        <end position="142"/>
    </location>
</feature>
<evidence type="ECO:0000313" key="2">
    <source>
        <dbReference type="EMBL" id="CAE2294819.1"/>
    </source>
</evidence>
<protein>
    <submittedName>
        <fullName evidence="2">Uncharacterized protein</fullName>
    </submittedName>
</protein>